<dbReference type="CDD" id="cd00081">
    <property type="entry name" value="Hint"/>
    <property type="match status" value="1"/>
</dbReference>
<proteinExistence type="predicted"/>
<evidence type="ECO:0000256" key="4">
    <source>
        <dbReference type="ARBA" id="ARBA00022729"/>
    </source>
</evidence>
<feature type="domain" description="Hint" evidence="7">
    <location>
        <begin position="395"/>
        <end position="439"/>
    </location>
</feature>
<dbReference type="SMART" id="SM00306">
    <property type="entry name" value="HintN"/>
    <property type="match status" value="1"/>
</dbReference>
<dbReference type="InterPro" id="IPR003586">
    <property type="entry name" value="Hint_dom_C"/>
</dbReference>
<dbReference type="PRINTS" id="PR00632">
    <property type="entry name" value="SONICHHOG"/>
</dbReference>
<evidence type="ECO:0000256" key="1">
    <source>
        <dbReference type="ARBA" id="ARBA00004239"/>
    </source>
</evidence>
<organism evidence="9 10">
    <name type="scientific">Caenorhabditis auriculariae</name>
    <dbReference type="NCBI Taxonomy" id="2777116"/>
    <lineage>
        <taxon>Eukaryota</taxon>
        <taxon>Metazoa</taxon>
        <taxon>Ecdysozoa</taxon>
        <taxon>Nematoda</taxon>
        <taxon>Chromadorea</taxon>
        <taxon>Rhabditida</taxon>
        <taxon>Rhabditina</taxon>
        <taxon>Rhabditomorpha</taxon>
        <taxon>Rhabditoidea</taxon>
        <taxon>Rhabditidae</taxon>
        <taxon>Peloderinae</taxon>
        <taxon>Caenorhabditis</taxon>
    </lineage>
</organism>
<dbReference type="AlphaFoldDB" id="A0A8S1HBE4"/>
<evidence type="ECO:0000256" key="2">
    <source>
        <dbReference type="ARBA" id="ARBA00022473"/>
    </source>
</evidence>
<keyword evidence="4 6" id="KW-0732">Signal</keyword>
<accession>A0A8S1HBE4</accession>
<sequence length="488" mass="52472">MLLLALLAAVPLVSAGTCGSSGIPFRFEVLPSGTPVLGCGAPSCFGAENAGRDLRHDALFKSGPEGDDGFFRQGDLSRPRVRHGDAPSQMANCPRTFDSNTCSNPLTWVGGFEANEDGELRLQCCSYEGLRHAAEVGRPIVHPGEVYSGGEVLRDGRQTGFDAISNIKKIETADGSIAYEVTVTRMNCLPDPPESTNSVSFDVSRDIGRILDKVDESNSARGVQTNEIVGDQRLSPSGGGVQGDQYNGGAAADDSYVAPAQDPGQQPEQFVQVGEQVIPVTSAGYYYPVASGVPACFTGDGIVRTPEGPKHMRDVHVGDLLLTAEGNGTQFTRVASFMHRLPETRAAFVKLQAGDHVISLTPQHFIYKADCDSQITELVYAEDVRVGDCLLINKEQALLPTEVTNKSIFYETGVYAPMTETGDLIVDDVYASCHNVIKANTLSHTFLSLASGFQQKFRNFLGSVDNGHLPATSEFFLHVIDVLLPMKY</sequence>
<evidence type="ECO:0000259" key="7">
    <source>
        <dbReference type="SMART" id="SM00305"/>
    </source>
</evidence>
<dbReference type="SUPFAM" id="SSF51294">
    <property type="entry name" value="Hedgehog/intein (Hint) domain"/>
    <property type="match status" value="1"/>
</dbReference>
<dbReference type="InterPro" id="IPR003587">
    <property type="entry name" value="Hint_dom_N"/>
</dbReference>
<feature type="chain" id="PRO_5035918334" evidence="6">
    <location>
        <begin position="16"/>
        <end position="488"/>
    </location>
</feature>
<dbReference type="InterPro" id="IPR052140">
    <property type="entry name" value="Dev_Signal_Hedgehog-like"/>
</dbReference>
<keyword evidence="3" id="KW-0964">Secreted</keyword>
<dbReference type="Proteomes" id="UP000835052">
    <property type="component" value="Unassembled WGS sequence"/>
</dbReference>
<evidence type="ECO:0000313" key="9">
    <source>
        <dbReference type="EMBL" id="CAD6192515.1"/>
    </source>
</evidence>
<evidence type="ECO:0000259" key="8">
    <source>
        <dbReference type="SMART" id="SM00306"/>
    </source>
</evidence>
<evidence type="ECO:0000313" key="10">
    <source>
        <dbReference type="Proteomes" id="UP000835052"/>
    </source>
</evidence>
<feature type="domain" description="Hint" evidence="8">
    <location>
        <begin position="294"/>
        <end position="394"/>
    </location>
</feature>
<dbReference type="OrthoDB" id="5212at2759"/>
<evidence type="ECO:0000256" key="5">
    <source>
        <dbReference type="SAM" id="MobiDB-lite"/>
    </source>
</evidence>
<comment type="subcellular location">
    <subcellularLocation>
        <location evidence="1">Secreted</location>
        <location evidence="1">Extracellular space</location>
    </subcellularLocation>
</comment>
<reference evidence="9" key="1">
    <citation type="submission" date="2020-10" db="EMBL/GenBank/DDBJ databases">
        <authorList>
            <person name="Kikuchi T."/>
        </authorList>
    </citation>
    <scope>NUCLEOTIDE SEQUENCE</scope>
    <source>
        <strain evidence="9">NKZ352</strain>
    </source>
</reference>
<dbReference type="GO" id="GO:0005576">
    <property type="term" value="C:extracellular region"/>
    <property type="evidence" value="ECO:0007669"/>
    <property type="project" value="UniProtKB-SubCell"/>
</dbReference>
<gene>
    <name evidence="9" type="ORF">CAUJ_LOCUS8434</name>
</gene>
<dbReference type="InterPro" id="IPR036844">
    <property type="entry name" value="Hint_dom_sf"/>
</dbReference>
<evidence type="ECO:0000256" key="3">
    <source>
        <dbReference type="ARBA" id="ARBA00022525"/>
    </source>
</evidence>
<dbReference type="GO" id="GO:0007267">
    <property type="term" value="P:cell-cell signaling"/>
    <property type="evidence" value="ECO:0007669"/>
    <property type="project" value="InterPro"/>
</dbReference>
<feature type="signal peptide" evidence="6">
    <location>
        <begin position="1"/>
        <end position="15"/>
    </location>
</feature>
<keyword evidence="2" id="KW-0217">Developmental protein</keyword>
<comment type="caution">
    <text evidence="9">The sequence shown here is derived from an EMBL/GenBank/DDBJ whole genome shotgun (WGS) entry which is preliminary data.</text>
</comment>
<dbReference type="SMART" id="SM00305">
    <property type="entry name" value="HintC"/>
    <property type="match status" value="1"/>
</dbReference>
<dbReference type="PANTHER" id="PTHR46706:SF12">
    <property type="entry name" value="PROTEIN QUA-1-RELATED"/>
    <property type="match status" value="1"/>
</dbReference>
<keyword evidence="10" id="KW-1185">Reference proteome</keyword>
<protein>
    <submittedName>
        <fullName evidence="9">Uncharacterized protein</fullName>
    </submittedName>
</protein>
<evidence type="ECO:0000256" key="6">
    <source>
        <dbReference type="SAM" id="SignalP"/>
    </source>
</evidence>
<dbReference type="GO" id="GO:0016540">
    <property type="term" value="P:protein autoprocessing"/>
    <property type="evidence" value="ECO:0007669"/>
    <property type="project" value="InterPro"/>
</dbReference>
<feature type="region of interest" description="Disordered" evidence="5">
    <location>
        <begin position="230"/>
        <end position="264"/>
    </location>
</feature>
<name>A0A8S1HBE4_9PELO</name>
<dbReference type="Gene3D" id="2.170.16.10">
    <property type="entry name" value="Hedgehog/Intein (Hint) domain"/>
    <property type="match status" value="1"/>
</dbReference>
<dbReference type="InterPro" id="IPR001767">
    <property type="entry name" value="Hedgehog_Hint"/>
</dbReference>
<dbReference type="Pfam" id="PF01079">
    <property type="entry name" value="Hint"/>
    <property type="match status" value="1"/>
</dbReference>
<dbReference type="EMBL" id="CAJGYM010000028">
    <property type="protein sequence ID" value="CAD6192515.1"/>
    <property type="molecule type" value="Genomic_DNA"/>
</dbReference>
<dbReference type="PANTHER" id="PTHR46706">
    <property type="entry name" value="PROTEIN QUA-1-RELATED"/>
    <property type="match status" value="1"/>
</dbReference>
<dbReference type="InterPro" id="IPR001657">
    <property type="entry name" value="Hedgehog"/>
</dbReference>